<gene>
    <name evidence="2" type="ORF">N780_05110</name>
</gene>
<organism evidence="2 3">
    <name type="scientific">Pontibacillus chungwhensis BH030062</name>
    <dbReference type="NCBI Taxonomy" id="1385513"/>
    <lineage>
        <taxon>Bacteria</taxon>
        <taxon>Bacillati</taxon>
        <taxon>Bacillota</taxon>
        <taxon>Bacilli</taxon>
        <taxon>Bacillales</taxon>
        <taxon>Bacillaceae</taxon>
        <taxon>Pontibacillus</taxon>
    </lineage>
</organism>
<dbReference type="eggNOG" id="COG5521">
    <property type="taxonomic scope" value="Bacteria"/>
</dbReference>
<feature type="transmembrane region" description="Helical" evidence="1">
    <location>
        <begin position="107"/>
        <end position="127"/>
    </location>
</feature>
<dbReference type="RefSeq" id="WP_052115101.1">
    <property type="nucleotide sequence ID" value="NZ_AVBG01000012.1"/>
</dbReference>
<comment type="caution">
    <text evidence="2">The sequence shown here is derived from an EMBL/GenBank/DDBJ whole genome shotgun (WGS) entry which is preliminary data.</text>
</comment>
<dbReference type="Pfam" id="PF06691">
    <property type="entry name" value="DUF1189"/>
    <property type="match status" value="2"/>
</dbReference>
<feature type="transmembrane region" description="Helical" evidence="1">
    <location>
        <begin position="133"/>
        <end position="151"/>
    </location>
</feature>
<reference evidence="2 3" key="1">
    <citation type="submission" date="2013-08" db="EMBL/GenBank/DDBJ databases">
        <title>Genome of Pontibacillus chungwhensis.</title>
        <authorList>
            <person name="Wang Q."/>
            <person name="Wang G."/>
        </authorList>
    </citation>
    <scope>NUCLEOTIDE SEQUENCE [LARGE SCALE GENOMIC DNA]</scope>
    <source>
        <strain evidence="2 3">BH030062</strain>
    </source>
</reference>
<dbReference type="InterPro" id="IPR009574">
    <property type="entry name" value="DUF1189"/>
</dbReference>
<keyword evidence="3" id="KW-1185">Reference proteome</keyword>
<dbReference type="OrthoDB" id="1903376at2"/>
<keyword evidence="1" id="KW-0472">Membrane</keyword>
<dbReference type="STRING" id="1385513.N780_05110"/>
<dbReference type="Proteomes" id="UP000030153">
    <property type="component" value="Unassembled WGS sequence"/>
</dbReference>
<accession>A0A0A2URG2</accession>
<sequence length="159" mass="17917">MKLSKQFLYSLYSFKRVSAFRMLKVGKPIGYLFFLTLLTMIPVLLGILFDTRSTASIGALPLPVELTILYVISTSIKFIDVSILAFIGLGINAYLKRNIQYRHTWALSAYAITIPTLLLAIVENVGFIITGDYVTYMALSTIILYAILRYIPKPKHRSA</sequence>
<name>A0A0A2URG2_9BACI</name>
<evidence type="ECO:0000313" key="3">
    <source>
        <dbReference type="Proteomes" id="UP000030153"/>
    </source>
</evidence>
<dbReference type="AlphaFoldDB" id="A0A0A2URG2"/>
<keyword evidence="1" id="KW-0812">Transmembrane</keyword>
<evidence type="ECO:0000313" key="2">
    <source>
        <dbReference type="EMBL" id="KGP90529.1"/>
    </source>
</evidence>
<feature type="transmembrane region" description="Helical" evidence="1">
    <location>
        <begin position="29"/>
        <end position="49"/>
    </location>
</feature>
<dbReference type="EMBL" id="AVBG01000012">
    <property type="protein sequence ID" value="KGP90529.1"/>
    <property type="molecule type" value="Genomic_DNA"/>
</dbReference>
<keyword evidence="1" id="KW-1133">Transmembrane helix</keyword>
<evidence type="ECO:0008006" key="4">
    <source>
        <dbReference type="Google" id="ProtNLM"/>
    </source>
</evidence>
<protein>
    <recommendedName>
        <fullName evidence="4">DUF1189 domain-containing protein</fullName>
    </recommendedName>
</protein>
<evidence type="ECO:0000256" key="1">
    <source>
        <dbReference type="SAM" id="Phobius"/>
    </source>
</evidence>
<feature type="transmembrane region" description="Helical" evidence="1">
    <location>
        <begin position="69"/>
        <end position="95"/>
    </location>
</feature>
<proteinExistence type="predicted"/>